<reference evidence="1" key="1">
    <citation type="journal article" date="2014" name="Int. J. Syst. Evol. Microbiol.">
        <title>Complete genome sequence of Corynebacterium casei LMG S-19264T (=DSM 44701T), isolated from a smear-ripened cheese.</title>
        <authorList>
            <consortium name="US DOE Joint Genome Institute (JGI-PGF)"/>
            <person name="Walter F."/>
            <person name="Albersmeier A."/>
            <person name="Kalinowski J."/>
            <person name="Ruckert C."/>
        </authorList>
    </citation>
    <scope>NUCLEOTIDE SEQUENCE</scope>
    <source>
        <strain evidence="1">CGMCC 1.15179</strain>
    </source>
</reference>
<proteinExistence type="predicted"/>
<evidence type="ECO:0000313" key="1">
    <source>
        <dbReference type="EMBL" id="GGE14907.1"/>
    </source>
</evidence>
<dbReference type="AlphaFoldDB" id="A0A8J2VDP1"/>
<accession>A0A8J2VDP1</accession>
<comment type="caution">
    <text evidence="1">The sequence shown here is derived from an EMBL/GenBank/DDBJ whole genome shotgun (WGS) entry which is preliminary data.</text>
</comment>
<protein>
    <submittedName>
        <fullName evidence="1">Uncharacterized protein</fullName>
    </submittedName>
</protein>
<organism evidence="1 2">
    <name type="scientific">Marinithermofilum abyssi</name>
    <dbReference type="NCBI Taxonomy" id="1571185"/>
    <lineage>
        <taxon>Bacteria</taxon>
        <taxon>Bacillati</taxon>
        <taxon>Bacillota</taxon>
        <taxon>Bacilli</taxon>
        <taxon>Bacillales</taxon>
        <taxon>Thermoactinomycetaceae</taxon>
        <taxon>Marinithermofilum</taxon>
    </lineage>
</organism>
<reference evidence="1" key="2">
    <citation type="submission" date="2020-09" db="EMBL/GenBank/DDBJ databases">
        <authorList>
            <person name="Sun Q."/>
            <person name="Zhou Y."/>
        </authorList>
    </citation>
    <scope>NUCLEOTIDE SEQUENCE</scope>
    <source>
        <strain evidence="1">CGMCC 1.15179</strain>
    </source>
</reference>
<evidence type="ECO:0000313" key="2">
    <source>
        <dbReference type="Proteomes" id="UP000625210"/>
    </source>
</evidence>
<keyword evidence="2" id="KW-1185">Reference proteome</keyword>
<name>A0A8J2VDP1_9BACL</name>
<sequence>MNGFNNNCDGFGSCQGSTRENLFKIPLTFTRNKINPNTEADTLKGEMYHVHKRIVVAPFFCCVGPDVLGAVPGERQF</sequence>
<gene>
    <name evidence="1" type="ORF">GCM10011571_15550</name>
</gene>
<dbReference type="EMBL" id="BMHQ01000004">
    <property type="protein sequence ID" value="GGE14907.1"/>
    <property type="molecule type" value="Genomic_DNA"/>
</dbReference>
<dbReference type="Proteomes" id="UP000625210">
    <property type="component" value="Unassembled WGS sequence"/>
</dbReference>